<feature type="transmembrane region" description="Helical" evidence="6">
    <location>
        <begin position="14"/>
        <end position="38"/>
    </location>
</feature>
<dbReference type="PANTHER" id="PTHR10010">
    <property type="entry name" value="SOLUTE CARRIER FAMILY 34 SODIUM PHOSPHATE , MEMBER 2-RELATED"/>
    <property type="match status" value="1"/>
</dbReference>
<proteinExistence type="predicted"/>
<evidence type="ECO:0000256" key="5">
    <source>
        <dbReference type="ARBA" id="ARBA00023136"/>
    </source>
</evidence>
<dbReference type="GO" id="GO:0044341">
    <property type="term" value="P:sodium-dependent phosphate transport"/>
    <property type="evidence" value="ECO:0007669"/>
    <property type="project" value="InterPro"/>
</dbReference>
<dbReference type="PANTHER" id="PTHR10010:SF46">
    <property type="entry name" value="SODIUM-DEPENDENT PHOSPHATE TRANSPORT PROTEIN 2B"/>
    <property type="match status" value="1"/>
</dbReference>
<keyword evidence="5 6" id="KW-0472">Membrane</keyword>
<dbReference type="Pfam" id="PF02690">
    <property type="entry name" value="Na_Pi_cotrans"/>
    <property type="match status" value="1"/>
</dbReference>
<keyword evidence="4 6" id="KW-1133">Transmembrane helix</keyword>
<feature type="non-terminal residue" evidence="7">
    <location>
        <position position="110"/>
    </location>
</feature>
<accession>A0A382C1V6</accession>
<comment type="subcellular location">
    <subcellularLocation>
        <location evidence="1">Cell membrane</location>
        <topology evidence="1">Multi-pass membrane protein</topology>
    </subcellularLocation>
</comment>
<dbReference type="AlphaFoldDB" id="A0A382C1V6"/>
<keyword evidence="3 6" id="KW-0812">Transmembrane</keyword>
<gene>
    <name evidence="7" type="ORF">METZ01_LOCUS172683</name>
</gene>
<name>A0A382C1V6_9ZZZZ</name>
<dbReference type="GO" id="GO:0005436">
    <property type="term" value="F:sodium:phosphate symporter activity"/>
    <property type="evidence" value="ECO:0007669"/>
    <property type="project" value="InterPro"/>
</dbReference>
<dbReference type="GO" id="GO:0005886">
    <property type="term" value="C:plasma membrane"/>
    <property type="evidence" value="ECO:0007669"/>
    <property type="project" value="UniProtKB-SubCell"/>
</dbReference>
<evidence type="ECO:0000256" key="1">
    <source>
        <dbReference type="ARBA" id="ARBA00004651"/>
    </source>
</evidence>
<evidence type="ECO:0000313" key="7">
    <source>
        <dbReference type="EMBL" id="SVB19829.1"/>
    </source>
</evidence>
<evidence type="ECO:0000256" key="3">
    <source>
        <dbReference type="ARBA" id="ARBA00022692"/>
    </source>
</evidence>
<feature type="transmembrane region" description="Helical" evidence="6">
    <location>
        <begin position="50"/>
        <end position="70"/>
    </location>
</feature>
<dbReference type="EMBL" id="UINC01032336">
    <property type="protein sequence ID" value="SVB19829.1"/>
    <property type="molecule type" value="Genomic_DNA"/>
</dbReference>
<evidence type="ECO:0000256" key="4">
    <source>
        <dbReference type="ARBA" id="ARBA00022989"/>
    </source>
</evidence>
<evidence type="ECO:0000256" key="6">
    <source>
        <dbReference type="SAM" id="Phobius"/>
    </source>
</evidence>
<keyword evidence="2" id="KW-1003">Cell membrane</keyword>
<reference evidence="7" key="1">
    <citation type="submission" date="2018-05" db="EMBL/GenBank/DDBJ databases">
        <authorList>
            <person name="Lanie J.A."/>
            <person name="Ng W.-L."/>
            <person name="Kazmierczak K.M."/>
            <person name="Andrzejewski T.M."/>
            <person name="Davidsen T.M."/>
            <person name="Wayne K.J."/>
            <person name="Tettelin H."/>
            <person name="Glass J.I."/>
            <person name="Rusch D."/>
            <person name="Podicherti R."/>
            <person name="Tsui H.-C.T."/>
            <person name="Winkler M.E."/>
        </authorList>
    </citation>
    <scope>NUCLEOTIDE SEQUENCE</scope>
</reference>
<sequence>MTGSSQNSSVVVNYIKIAAIFAILYLFLLSIGMIGAGFKGLGRGFAEELMSGDAAPLVGLFIGILATSLIQSSSTTTSLVVGMVAAGTFGEDPYVAVAAAIPYIMGANIG</sequence>
<evidence type="ECO:0008006" key="8">
    <source>
        <dbReference type="Google" id="ProtNLM"/>
    </source>
</evidence>
<protein>
    <recommendedName>
        <fullName evidence="8">PhoU domain-containing protein</fullName>
    </recommendedName>
</protein>
<evidence type="ECO:0000256" key="2">
    <source>
        <dbReference type="ARBA" id="ARBA00022475"/>
    </source>
</evidence>
<dbReference type="InterPro" id="IPR003841">
    <property type="entry name" value="Na/Pi_transpt"/>
</dbReference>
<organism evidence="7">
    <name type="scientific">marine metagenome</name>
    <dbReference type="NCBI Taxonomy" id="408172"/>
    <lineage>
        <taxon>unclassified sequences</taxon>
        <taxon>metagenomes</taxon>
        <taxon>ecological metagenomes</taxon>
    </lineage>
</organism>